<evidence type="ECO:0000313" key="3">
    <source>
        <dbReference type="EMBL" id="UUC44870.1"/>
    </source>
</evidence>
<evidence type="ECO:0000259" key="2">
    <source>
        <dbReference type="Pfam" id="PF13648"/>
    </source>
</evidence>
<evidence type="ECO:0000313" key="4">
    <source>
        <dbReference type="Proteomes" id="UP001059844"/>
    </source>
</evidence>
<accession>A0ABY5IRG0</accession>
<dbReference type="RefSeq" id="WP_256550555.1">
    <property type="nucleotide sequence ID" value="NZ_CP101751.1"/>
</dbReference>
<feature type="compositionally biased region" description="Gly residues" evidence="1">
    <location>
        <begin position="28"/>
        <end position="42"/>
    </location>
</feature>
<reference evidence="3" key="1">
    <citation type="submission" date="2022-07" db="EMBL/GenBank/DDBJ databases">
        <title>Isolation, identification, and degradation of a PFOSA degrading strain from sewage treatment plant.</title>
        <authorList>
            <person name="Zhang L."/>
            <person name="Huo Y."/>
        </authorList>
    </citation>
    <scope>NUCLEOTIDE SEQUENCE</scope>
    <source>
        <strain evidence="3">C1</strain>
    </source>
</reference>
<proteinExistence type="predicted"/>
<gene>
    <name evidence="3" type="ORF">NOX80_14690</name>
</gene>
<evidence type="ECO:0000256" key="1">
    <source>
        <dbReference type="SAM" id="MobiDB-lite"/>
    </source>
</evidence>
<feature type="domain" description="Lipocalin-like" evidence="2">
    <location>
        <begin position="46"/>
        <end position="154"/>
    </location>
</feature>
<dbReference type="InterPro" id="IPR024311">
    <property type="entry name" value="Lipocalin-like"/>
</dbReference>
<dbReference type="Pfam" id="PF13648">
    <property type="entry name" value="Lipocalin_4"/>
    <property type="match status" value="1"/>
</dbReference>
<organism evidence="3 4">
    <name type="scientific">Flavobacterium cerinum</name>
    <dbReference type="NCBI Taxonomy" id="2502784"/>
    <lineage>
        <taxon>Bacteria</taxon>
        <taxon>Pseudomonadati</taxon>
        <taxon>Bacteroidota</taxon>
        <taxon>Flavobacteriia</taxon>
        <taxon>Flavobacteriales</taxon>
        <taxon>Flavobacteriaceae</taxon>
        <taxon>Flavobacterium</taxon>
    </lineage>
</organism>
<dbReference type="Proteomes" id="UP001059844">
    <property type="component" value="Chromosome"/>
</dbReference>
<protein>
    <submittedName>
        <fullName evidence="3">Lipocalin family protein</fullName>
    </submittedName>
</protein>
<dbReference type="EMBL" id="CP101751">
    <property type="protein sequence ID" value="UUC44870.1"/>
    <property type="molecule type" value="Genomic_DNA"/>
</dbReference>
<sequence>MLLFTGGLLLTSCETEPADPNLLTNTGGSNGGNNGGNNGGGTPANIAGTYKMTAFNTSVPTDLNGDGTPSTNQMNETSCFNNTMLVLSANNTFTSTGSSLEIVTDGTNTTLECTEDPSYGGTWTLSGNILKLTYTEDGETYTDQYTVSGNTLKISLAEGLIVGSGSGGEPAYLTANIDIIFTKQ</sequence>
<name>A0ABY5IRG0_9FLAO</name>
<feature type="region of interest" description="Disordered" evidence="1">
    <location>
        <begin position="14"/>
        <end position="42"/>
    </location>
</feature>
<keyword evidence="4" id="KW-1185">Reference proteome</keyword>